<dbReference type="SMART" id="SM00342">
    <property type="entry name" value="HTH_ARAC"/>
    <property type="match status" value="1"/>
</dbReference>
<dbReference type="Pfam" id="PF12833">
    <property type="entry name" value="HTH_18"/>
    <property type="match status" value="1"/>
</dbReference>
<protein>
    <submittedName>
        <fullName evidence="5">Helix-turn-helix domain-containing protein</fullName>
    </submittedName>
</protein>
<accession>A0A844G951</accession>
<name>A0A844G951_9BACT</name>
<dbReference type="SUPFAM" id="SSF46689">
    <property type="entry name" value="Homeodomain-like"/>
    <property type="match status" value="2"/>
</dbReference>
<reference evidence="5 6" key="1">
    <citation type="submission" date="2019-08" db="EMBL/GenBank/DDBJ databases">
        <title>In-depth cultivation of the pig gut microbiome towards novel bacterial diversity and tailored functional studies.</title>
        <authorList>
            <person name="Wylensek D."/>
            <person name="Hitch T.C.A."/>
            <person name="Clavel T."/>
        </authorList>
    </citation>
    <scope>NUCLEOTIDE SEQUENCE [LARGE SCALE GENOMIC DNA]</scope>
    <source>
        <strain evidence="5 6">BBE-744-WT-12</strain>
    </source>
</reference>
<organism evidence="5 6">
    <name type="scientific">Victivallis lenta</name>
    <dbReference type="NCBI Taxonomy" id="2606640"/>
    <lineage>
        <taxon>Bacteria</taxon>
        <taxon>Pseudomonadati</taxon>
        <taxon>Lentisphaerota</taxon>
        <taxon>Lentisphaeria</taxon>
        <taxon>Victivallales</taxon>
        <taxon>Victivallaceae</taxon>
        <taxon>Victivallis</taxon>
    </lineage>
</organism>
<comment type="caution">
    <text evidence="5">The sequence shown here is derived from an EMBL/GenBank/DDBJ whole genome shotgun (WGS) entry which is preliminary data.</text>
</comment>
<dbReference type="InterPro" id="IPR009057">
    <property type="entry name" value="Homeodomain-like_sf"/>
</dbReference>
<dbReference type="InterPro" id="IPR003313">
    <property type="entry name" value="AraC-bd"/>
</dbReference>
<evidence type="ECO:0000313" key="6">
    <source>
        <dbReference type="Proteomes" id="UP000435649"/>
    </source>
</evidence>
<proteinExistence type="predicted"/>
<dbReference type="PANTHER" id="PTHR43280:SF28">
    <property type="entry name" value="HTH-TYPE TRANSCRIPTIONAL ACTIVATOR RHAS"/>
    <property type="match status" value="1"/>
</dbReference>
<dbReference type="Gene3D" id="1.10.10.60">
    <property type="entry name" value="Homeodomain-like"/>
    <property type="match status" value="2"/>
</dbReference>
<dbReference type="SUPFAM" id="SSF51215">
    <property type="entry name" value="Regulatory protein AraC"/>
    <property type="match status" value="1"/>
</dbReference>
<keyword evidence="3" id="KW-0804">Transcription</keyword>
<feature type="domain" description="HTH araC/xylS-type" evidence="4">
    <location>
        <begin position="178"/>
        <end position="276"/>
    </location>
</feature>
<dbReference type="Gene3D" id="2.60.120.10">
    <property type="entry name" value="Jelly Rolls"/>
    <property type="match status" value="1"/>
</dbReference>
<dbReference type="PROSITE" id="PS01124">
    <property type="entry name" value="HTH_ARAC_FAMILY_2"/>
    <property type="match status" value="1"/>
</dbReference>
<dbReference type="InterPro" id="IPR018060">
    <property type="entry name" value="HTH_AraC"/>
</dbReference>
<gene>
    <name evidence="5" type="ORF">FYJ85_18620</name>
</gene>
<dbReference type="GO" id="GO:0043565">
    <property type="term" value="F:sequence-specific DNA binding"/>
    <property type="evidence" value="ECO:0007669"/>
    <property type="project" value="InterPro"/>
</dbReference>
<dbReference type="PANTHER" id="PTHR43280">
    <property type="entry name" value="ARAC-FAMILY TRANSCRIPTIONAL REGULATOR"/>
    <property type="match status" value="1"/>
</dbReference>
<evidence type="ECO:0000313" key="5">
    <source>
        <dbReference type="EMBL" id="MST99051.1"/>
    </source>
</evidence>
<evidence type="ECO:0000256" key="1">
    <source>
        <dbReference type="ARBA" id="ARBA00023015"/>
    </source>
</evidence>
<dbReference type="Proteomes" id="UP000435649">
    <property type="component" value="Unassembled WGS sequence"/>
</dbReference>
<evidence type="ECO:0000259" key="4">
    <source>
        <dbReference type="PROSITE" id="PS01124"/>
    </source>
</evidence>
<dbReference type="Pfam" id="PF02311">
    <property type="entry name" value="AraC_binding"/>
    <property type="match status" value="1"/>
</dbReference>
<keyword evidence="1" id="KW-0805">Transcription regulation</keyword>
<dbReference type="GO" id="GO:0003700">
    <property type="term" value="F:DNA-binding transcription factor activity"/>
    <property type="evidence" value="ECO:0007669"/>
    <property type="project" value="InterPro"/>
</dbReference>
<keyword evidence="2" id="KW-0238">DNA-binding</keyword>
<evidence type="ECO:0000256" key="2">
    <source>
        <dbReference type="ARBA" id="ARBA00023125"/>
    </source>
</evidence>
<evidence type="ECO:0000256" key="3">
    <source>
        <dbReference type="ARBA" id="ARBA00023163"/>
    </source>
</evidence>
<dbReference type="InterPro" id="IPR037923">
    <property type="entry name" value="HTH-like"/>
</dbReference>
<dbReference type="EMBL" id="VUNS01000028">
    <property type="protein sequence ID" value="MST99051.1"/>
    <property type="molecule type" value="Genomic_DNA"/>
</dbReference>
<dbReference type="InterPro" id="IPR014710">
    <property type="entry name" value="RmlC-like_jellyroll"/>
</dbReference>
<dbReference type="AlphaFoldDB" id="A0A844G951"/>
<sequence length="290" mass="33788">MEYFRKEWLFTVRDFPIFINSDIPLKNTLWHTHDFFELVLVARGHGEHRLSETVSYGIMQGDVFAISAGKVHCYTNTHDMLLYNILFEPEFLGSEWKELLEMPIIRSLENSPLHKFHLPMFTRSAAEVLLRRIIGELSMQPPSFRISVKALFLEFLVLLGRAQVKELHSSDYRQEAIHRAIIHMERNLARKLTLADISKHANLNKNYFCECFRNETGTSPWDYLIQLRVEKVKKLLSETDLPISEIAQMSGFCDQSYMSRAFRKTECMTPRSFRAAFRRISTGPAAIPPE</sequence>
<keyword evidence="6" id="KW-1185">Reference proteome</keyword>
<dbReference type="RefSeq" id="WP_154420169.1">
    <property type="nucleotide sequence ID" value="NZ_CALXOB010000005.1"/>
</dbReference>